<dbReference type="InterPro" id="IPR056546">
    <property type="entry name" value="MreB_MamK-like"/>
</dbReference>
<dbReference type="Proteomes" id="UP000177457">
    <property type="component" value="Unassembled WGS sequence"/>
</dbReference>
<comment type="caution">
    <text evidence="6">Lacks conserved residue(s) required for the propagation of feature annotation.</text>
</comment>
<dbReference type="AlphaFoldDB" id="A0A1F6MNM6"/>
<comment type="similarity">
    <text evidence="5 6">Belongs to the FtsA/MreB family.</text>
</comment>
<name>A0A1F6MNM6_9BACT</name>
<evidence type="ECO:0000256" key="6">
    <source>
        <dbReference type="HAMAP-Rule" id="MF_02207"/>
    </source>
</evidence>
<dbReference type="Pfam" id="PF06723">
    <property type="entry name" value="MreB_Mbl"/>
    <property type="match status" value="1"/>
</dbReference>
<evidence type="ECO:0000256" key="4">
    <source>
        <dbReference type="ARBA" id="ARBA00022960"/>
    </source>
</evidence>
<dbReference type="PRINTS" id="PR01652">
    <property type="entry name" value="SHAPEPROTEIN"/>
</dbReference>
<dbReference type="HAMAP" id="MF_02207">
    <property type="entry name" value="MreB"/>
    <property type="match status" value="1"/>
</dbReference>
<accession>A0A1F6MNM6</accession>
<keyword evidence="3 6" id="KW-0067">ATP-binding</keyword>
<organism evidence="7 8">
    <name type="scientific">Candidatus Magasanikbacteria bacterium RIFCSPHIGHO2_02_FULL_51_14</name>
    <dbReference type="NCBI Taxonomy" id="1798683"/>
    <lineage>
        <taxon>Bacteria</taxon>
        <taxon>Candidatus Magasanikiibacteriota</taxon>
    </lineage>
</organism>
<dbReference type="PANTHER" id="PTHR42749">
    <property type="entry name" value="CELL SHAPE-DETERMINING PROTEIN MREB"/>
    <property type="match status" value="1"/>
</dbReference>
<comment type="caution">
    <text evidence="7">The sequence shown here is derived from an EMBL/GenBank/DDBJ whole genome shotgun (WGS) entry which is preliminary data.</text>
</comment>
<dbReference type="InterPro" id="IPR043129">
    <property type="entry name" value="ATPase_NBD"/>
</dbReference>
<evidence type="ECO:0000256" key="5">
    <source>
        <dbReference type="ARBA" id="ARBA00023458"/>
    </source>
</evidence>
<dbReference type="GO" id="GO:0000902">
    <property type="term" value="P:cell morphogenesis"/>
    <property type="evidence" value="ECO:0007669"/>
    <property type="project" value="InterPro"/>
</dbReference>
<evidence type="ECO:0000256" key="1">
    <source>
        <dbReference type="ARBA" id="ARBA00022490"/>
    </source>
</evidence>
<keyword evidence="1 6" id="KW-0963">Cytoplasm</keyword>
<comment type="subcellular location">
    <subcellularLocation>
        <location evidence="6">Cytoplasm</location>
    </subcellularLocation>
    <text evidence="6">Membrane-associated.</text>
</comment>
<dbReference type="GO" id="GO:0008360">
    <property type="term" value="P:regulation of cell shape"/>
    <property type="evidence" value="ECO:0007669"/>
    <property type="project" value="UniProtKB-UniRule"/>
</dbReference>
<keyword evidence="4 6" id="KW-0133">Cell shape</keyword>
<dbReference type="NCBIfam" id="NF010539">
    <property type="entry name" value="PRK13927.1"/>
    <property type="match status" value="1"/>
</dbReference>
<dbReference type="GO" id="GO:0005737">
    <property type="term" value="C:cytoplasm"/>
    <property type="evidence" value="ECO:0007669"/>
    <property type="project" value="UniProtKB-SubCell"/>
</dbReference>
<dbReference type="InterPro" id="IPR004753">
    <property type="entry name" value="MreB"/>
</dbReference>
<evidence type="ECO:0000256" key="2">
    <source>
        <dbReference type="ARBA" id="ARBA00022741"/>
    </source>
</evidence>
<feature type="binding site" evidence="6">
    <location>
        <begin position="213"/>
        <end position="216"/>
    </location>
    <ligand>
        <name>ATP</name>
        <dbReference type="ChEBI" id="CHEBI:30616"/>
    </ligand>
</feature>
<comment type="function">
    <text evidence="6">Forms membrane-associated dynamic filaments that are essential for cell shape determination. Acts by regulating cell wall synthesis and cell elongation, and thus cell shape. A feedback loop between cell geometry and MreB localization may maintain elongated cell shape by targeting cell wall growth to regions of negative cell wall curvature.</text>
</comment>
<dbReference type="EMBL" id="MFQE01000031">
    <property type="protein sequence ID" value="OGH73247.1"/>
    <property type="molecule type" value="Genomic_DNA"/>
</dbReference>
<comment type="subunit">
    <text evidence="6">Forms polymers.</text>
</comment>
<dbReference type="STRING" id="1798683.A3C90_03965"/>
<dbReference type="SUPFAM" id="SSF53067">
    <property type="entry name" value="Actin-like ATPase domain"/>
    <property type="match status" value="2"/>
</dbReference>
<dbReference type="NCBIfam" id="TIGR00904">
    <property type="entry name" value="mreB"/>
    <property type="match status" value="1"/>
</dbReference>
<feature type="binding site" evidence="6">
    <location>
        <begin position="293"/>
        <end position="296"/>
    </location>
    <ligand>
        <name>ATP</name>
        <dbReference type="ChEBI" id="CHEBI:30616"/>
    </ligand>
</feature>
<reference evidence="7 8" key="1">
    <citation type="journal article" date="2016" name="Nat. Commun.">
        <title>Thousands of microbial genomes shed light on interconnected biogeochemical processes in an aquifer system.</title>
        <authorList>
            <person name="Anantharaman K."/>
            <person name="Brown C.T."/>
            <person name="Hug L.A."/>
            <person name="Sharon I."/>
            <person name="Castelle C.J."/>
            <person name="Probst A.J."/>
            <person name="Thomas B.C."/>
            <person name="Singh A."/>
            <person name="Wilkins M.J."/>
            <person name="Karaoz U."/>
            <person name="Brodie E.L."/>
            <person name="Williams K.H."/>
            <person name="Hubbard S.S."/>
            <person name="Banfield J.F."/>
        </authorList>
    </citation>
    <scope>NUCLEOTIDE SEQUENCE [LARGE SCALE GENOMIC DNA]</scope>
</reference>
<dbReference type="CDD" id="cd10225">
    <property type="entry name" value="ASKHA_NBD_MreB-like"/>
    <property type="match status" value="1"/>
</dbReference>
<protein>
    <recommendedName>
        <fullName evidence="6">Cell shape-determining protein MreB</fullName>
    </recommendedName>
</protein>
<evidence type="ECO:0000313" key="7">
    <source>
        <dbReference type="EMBL" id="OGH73247.1"/>
    </source>
</evidence>
<gene>
    <name evidence="6" type="primary">mreB</name>
    <name evidence="7" type="ORF">A3C90_03965</name>
</gene>
<proteinExistence type="inferred from homology"/>
<evidence type="ECO:0000256" key="3">
    <source>
        <dbReference type="ARBA" id="ARBA00022840"/>
    </source>
</evidence>
<sequence length="349" mass="38128">MFGRLFRKFSKDIGIDLGTSNTLVYTKDKGIVIDEPSVVAINIRTEQILAVGNEAKNMLGKTPPHIAVTRPLTKGIISDYEVTEKMLKYFIDKVHEDGFRVSSRPRVITCVPLEVTEVETKAVEDAAISAGARQVFVVQAPMAAAIGARMPIQDPIGNMVVDIGGGNTEIAVISLSGVVVWKSTPIAGDEMNRNIMQYARDTFNIFIGERYAEQIKIKIGSAAELSETMEFPMRGRDVMTGLPREVMITDAHIREALKRSVDIIVDHIRMTLEITPPELTADIHERGMLLTGGGALLRGLDAVITKKAEIPVRVSDDPLTAVVRGTGVLLDDQALLQEVMLPSARDSKP</sequence>
<dbReference type="GO" id="GO:0005524">
    <property type="term" value="F:ATP binding"/>
    <property type="evidence" value="ECO:0007669"/>
    <property type="project" value="UniProtKB-KW"/>
</dbReference>
<evidence type="ECO:0000313" key="8">
    <source>
        <dbReference type="Proteomes" id="UP000177457"/>
    </source>
</evidence>
<dbReference type="Gene3D" id="3.30.420.40">
    <property type="match status" value="3"/>
</dbReference>
<dbReference type="PANTHER" id="PTHR42749:SF1">
    <property type="entry name" value="CELL SHAPE-DETERMINING PROTEIN MREB"/>
    <property type="match status" value="1"/>
</dbReference>
<keyword evidence="2 6" id="KW-0547">Nucleotide-binding</keyword>